<feature type="transmembrane region" description="Helical" evidence="2">
    <location>
        <begin position="33"/>
        <end position="53"/>
    </location>
</feature>
<keyword evidence="2" id="KW-0812">Transmembrane</keyword>
<keyword evidence="1" id="KW-0175">Coiled coil</keyword>
<dbReference type="EMBL" id="SUNE01000014">
    <property type="protein sequence ID" value="MDG5901511.1"/>
    <property type="molecule type" value="Genomic_DNA"/>
</dbReference>
<proteinExistence type="predicted"/>
<reference evidence="5" key="3">
    <citation type="submission" date="2023-05" db="EMBL/GenBank/DDBJ databases">
        <title>Colonisation of extended spectrum b-lactamase- and carbapenemase-producing bacteria on hospital surfaces from low- and middle-income countries.</title>
        <authorList>
            <person name="Nieto-Rosado M."/>
            <person name="Sands K."/>
            <person name="Iregbu K."/>
            <person name="Zahra R."/>
            <person name="Mazarati J.B."/>
            <person name="Mehtar S."/>
            <person name="Barnards-Group B."/>
            <person name="Walsh T.R."/>
        </authorList>
    </citation>
    <scope>NUCLEOTIDE SEQUENCE</scope>
    <source>
        <strain evidence="5">PP-E493</strain>
    </source>
</reference>
<reference evidence="4" key="2">
    <citation type="submission" date="2019-04" db="EMBL/GenBank/DDBJ databases">
        <authorList>
            <person name="Zou H."/>
        </authorList>
    </citation>
    <scope>NUCLEOTIDE SEQUENCE</scope>
    <source>
        <strain evidence="4">2015oxa</strain>
    </source>
</reference>
<name>A0A1E3UVI4_9GAMM</name>
<dbReference type="GeneID" id="75186700"/>
<dbReference type="EMBL" id="JASGOQ010000001">
    <property type="protein sequence ID" value="MDV5392445.1"/>
    <property type="molecule type" value="Genomic_DNA"/>
</dbReference>
<dbReference type="GO" id="GO:0003677">
    <property type="term" value="F:DNA binding"/>
    <property type="evidence" value="ECO:0007669"/>
    <property type="project" value="InterPro"/>
</dbReference>
<dbReference type="InterPro" id="IPR000792">
    <property type="entry name" value="Tscrpt_reg_LuxR_C"/>
</dbReference>
<evidence type="ECO:0000256" key="2">
    <source>
        <dbReference type="SAM" id="Phobius"/>
    </source>
</evidence>
<evidence type="ECO:0000313" key="4">
    <source>
        <dbReference type="EMBL" id="MDG5901511.1"/>
    </source>
</evidence>
<organism evidence="5 6">
    <name type="scientific">Shewanella xiamenensis</name>
    <dbReference type="NCBI Taxonomy" id="332186"/>
    <lineage>
        <taxon>Bacteria</taxon>
        <taxon>Pseudomonadati</taxon>
        <taxon>Pseudomonadota</taxon>
        <taxon>Gammaproteobacteria</taxon>
        <taxon>Alteromonadales</taxon>
        <taxon>Shewanellaceae</taxon>
        <taxon>Shewanella</taxon>
    </lineage>
</organism>
<evidence type="ECO:0000313" key="5">
    <source>
        <dbReference type="EMBL" id="MDV5392445.1"/>
    </source>
</evidence>
<dbReference type="GO" id="GO:0006355">
    <property type="term" value="P:regulation of DNA-templated transcription"/>
    <property type="evidence" value="ECO:0007669"/>
    <property type="project" value="InterPro"/>
</dbReference>
<sequence>MKDIVIIGLLALIMCFKLFDISSDIQLGIPQWHLVQEAILLVLTAVGAIYLSYDLMRRSREVKALAKRLEYADKKIDNMSTQMRSARQEYSQAVSNQFDTWGFTKSEQQVAFLLLKGLSFKEIAEVRQTKEKTVRQQASTIYGKADVDGRHTFCAWFMEDFIQEHNQELAANESDSAHKAA</sequence>
<dbReference type="Proteomes" id="UP001187859">
    <property type="component" value="Unassembled WGS sequence"/>
</dbReference>
<feature type="coiled-coil region" evidence="1">
    <location>
        <begin position="69"/>
        <end position="96"/>
    </location>
</feature>
<dbReference type="RefSeq" id="WP_037428372.1">
    <property type="nucleotide sequence ID" value="NZ_AP025014.1"/>
</dbReference>
<protein>
    <submittedName>
        <fullName evidence="5">LuxR C-terminal-related transcriptional regulator</fullName>
    </submittedName>
    <submittedName>
        <fullName evidence="4">Response regulator transcription factor</fullName>
    </submittedName>
</protein>
<dbReference type="SMART" id="SM00421">
    <property type="entry name" value="HTH_LUXR"/>
    <property type="match status" value="1"/>
</dbReference>
<accession>A0A1E3UVI4</accession>
<dbReference type="AlphaFoldDB" id="A0A1E3UVI4"/>
<dbReference type="InterPro" id="IPR016032">
    <property type="entry name" value="Sig_transdc_resp-reg_C-effctor"/>
</dbReference>
<dbReference type="Gene3D" id="1.10.10.10">
    <property type="entry name" value="Winged helix-like DNA-binding domain superfamily/Winged helix DNA-binding domain"/>
    <property type="match status" value="1"/>
</dbReference>
<keyword evidence="2" id="KW-1133">Transmembrane helix</keyword>
<comment type="caution">
    <text evidence="5">The sequence shown here is derived from an EMBL/GenBank/DDBJ whole genome shotgun (WGS) entry which is preliminary data.</text>
</comment>
<evidence type="ECO:0000259" key="3">
    <source>
        <dbReference type="SMART" id="SM00421"/>
    </source>
</evidence>
<dbReference type="OrthoDB" id="8277135at2"/>
<dbReference type="Proteomes" id="UP001152518">
    <property type="component" value="Unassembled WGS sequence"/>
</dbReference>
<evidence type="ECO:0000313" key="6">
    <source>
        <dbReference type="Proteomes" id="UP001187859"/>
    </source>
</evidence>
<dbReference type="InterPro" id="IPR036388">
    <property type="entry name" value="WH-like_DNA-bd_sf"/>
</dbReference>
<reference evidence="4" key="1">
    <citation type="journal article" date="2019" name="Int J Environ Res Public Health">
        <title>Characterization of Chromosome-Mediated BlaOXA-894 in Shewanella xiamenensis Isolated from Pig Wastewater.</title>
        <authorList>
            <person name="Zou H."/>
            <person name="Zhou Z."/>
            <person name="Xia H."/>
            <person name="Zhao Q."/>
            <person name="Li X."/>
        </authorList>
    </citation>
    <scope>NUCLEOTIDE SEQUENCE</scope>
    <source>
        <strain evidence="4">2015oxa</strain>
    </source>
</reference>
<evidence type="ECO:0000256" key="1">
    <source>
        <dbReference type="SAM" id="Coils"/>
    </source>
</evidence>
<feature type="domain" description="HTH luxR-type" evidence="3">
    <location>
        <begin position="100"/>
        <end position="157"/>
    </location>
</feature>
<dbReference type="SUPFAM" id="SSF46894">
    <property type="entry name" value="C-terminal effector domain of the bipartite response regulators"/>
    <property type="match status" value="1"/>
</dbReference>
<keyword evidence="2" id="KW-0472">Membrane</keyword>
<gene>
    <name evidence="4" type="ORF">E2650_16775</name>
    <name evidence="5" type="ORF">QM089_19830</name>
</gene>